<dbReference type="KEGG" id="pste:PSTEL_14610"/>
<feature type="domain" description="Rhodanese" evidence="1">
    <location>
        <begin position="38"/>
        <end position="123"/>
    </location>
</feature>
<dbReference type="GO" id="GO:0016740">
    <property type="term" value="F:transferase activity"/>
    <property type="evidence" value="ECO:0007669"/>
    <property type="project" value="UniProtKB-KW"/>
</dbReference>
<gene>
    <name evidence="2" type="ORF">PSTEL_14610</name>
</gene>
<proteinExistence type="predicted"/>
<evidence type="ECO:0000313" key="3">
    <source>
        <dbReference type="Proteomes" id="UP000029507"/>
    </source>
</evidence>
<dbReference type="Proteomes" id="UP000029507">
    <property type="component" value="Chromosome"/>
</dbReference>
<dbReference type="SUPFAM" id="SSF52821">
    <property type="entry name" value="Rhodanese/Cell cycle control phosphatase"/>
    <property type="match status" value="1"/>
</dbReference>
<sequence length="123" mass="14000">MNNFFYIILALVVLWILYKQYAPVKGLRALTPEQFQSEAKGNKVIDVREIHEYKRGHIKGAVNIPLSQLQQHIDEIPKDCKVLVYCQSGIRSKQAAKILVRKGFSSVAELRGGMMSWKGPTQK</sequence>
<dbReference type="Gene3D" id="3.40.250.10">
    <property type="entry name" value="Rhodanese-like domain"/>
    <property type="match status" value="1"/>
</dbReference>
<dbReference type="RefSeq" id="WP_038696174.1">
    <property type="nucleotide sequence ID" value="NZ_CP009286.1"/>
</dbReference>
<dbReference type="InterPro" id="IPR001763">
    <property type="entry name" value="Rhodanese-like_dom"/>
</dbReference>
<evidence type="ECO:0000259" key="1">
    <source>
        <dbReference type="PROSITE" id="PS50206"/>
    </source>
</evidence>
<dbReference type="InterPro" id="IPR036873">
    <property type="entry name" value="Rhodanese-like_dom_sf"/>
</dbReference>
<dbReference type="EMBL" id="CP009286">
    <property type="protein sequence ID" value="AIQ64131.1"/>
    <property type="molecule type" value="Genomic_DNA"/>
</dbReference>
<name>A0A089LRF0_9BACL</name>
<dbReference type="AlphaFoldDB" id="A0A089LRF0"/>
<dbReference type="Pfam" id="PF00581">
    <property type="entry name" value="Rhodanese"/>
    <property type="match status" value="1"/>
</dbReference>
<accession>A0A089LRF0</accession>
<dbReference type="OrthoDB" id="9800872at2"/>
<protein>
    <submittedName>
        <fullName evidence="2">Sulfurtransferase</fullName>
    </submittedName>
</protein>
<dbReference type="CDD" id="cd00158">
    <property type="entry name" value="RHOD"/>
    <property type="match status" value="1"/>
</dbReference>
<dbReference type="PROSITE" id="PS50206">
    <property type="entry name" value="RHODANESE_3"/>
    <property type="match status" value="1"/>
</dbReference>
<evidence type="ECO:0000313" key="2">
    <source>
        <dbReference type="EMBL" id="AIQ64131.1"/>
    </source>
</evidence>
<dbReference type="STRING" id="169760.PSTEL_14610"/>
<dbReference type="InterPro" id="IPR050229">
    <property type="entry name" value="GlpE_sulfurtransferase"/>
</dbReference>
<dbReference type="FunFam" id="3.40.250.10:FF:000049">
    <property type="entry name" value="Phage shock protein E"/>
    <property type="match status" value="1"/>
</dbReference>
<keyword evidence="3" id="KW-1185">Reference proteome</keyword>
<organism evidence="2 3">
    <name type="scientific">Paenibacillus stellifer</name>
    <dbReference type="NCBI Taxonomy" id="169760"/>
    <lineage>
        <taxon>Bacteria</taxon>
        <taxon>Bacillati</taxon>
        <taxon>Bacillota</taxon>
        <taxon>Bacilli</taxon>
        <taxon>Bacillales</taxon>
        <taxon>Paenibacillaceae</taxon>
        <taxon>Paenibacillus</taxon>
    </lineage>
</organism>
<dbReference type="HOGENOM" id="CLU_089574_1_3_9"/>
<dbReference type="PANTHER" id="PTHR43031:SF18">
    <property type="entry name" value="RHODANESE-RELATED SULFURTRANSFERASES"/>
    <property type="match status" value="1"/>
</dbReference>
<dbReference type="PANTHER" id="PTHR43031">
    <property type="entry name" value="FAD-DEPENDENT OXIDOREDUCTASE"/>
    <property type="match status" value="1"/>
</dbReference>
<reference evidence="2 3" key="1">
    <citation type="submission" date="2014-08" db="EMBL/GenBank/DDBJ databases">
        <title>Comparative genomics of the Paenibacillus odorifer group.</title>
        <authorList>
            <person name="den Bakker H.C."/>
            <person name="Tsai Y.-C."/>
            <person name="Martin N."/>
            <person name="Korlach J."/>
            <person name="Wiedmann M."/>
        </authorList>
    </citation>
    <scope>NUCLEOTIDE SEQUENCE [LARGE SCALE GENOMIC DNA]</scope>
    <source>
        <strain evidence="2 3">DSM 14472</strain>
    </source>
</reference>
<keyword evidence="2" id="KW-0808">Transferase</keyword>
<dbReference type="SMART" id="SM00450">
    <property type="entry name" value="RHOD"/>
    <property type="match status" value="1"/>
</dbReference>